<proteinExistence type="predicted"/>
<reference evidence="12 13" key="1">
    <citation type="submission" date="2019-12" db="EMBL/GenBank/DDBJ databases">
        <title>Complete genome sequence of Pseudomonas stutzeri.</title>
        <authorList>
            <person name="Lim S.R."/>
            <person name="Kim J.H."/>
        </authorList>
    </citation>
    <scope>NUCLEOTIDE SEQUENCE [LARGE SCALE GENOMIC DNA]</scope>
    <source>
        <strain evidence="12 13">PM101005</strain>
    </source>
</reference>
<feature type="transmembrane region" description="Helical" evidence="10">
    <location>
        <begin position="43"/>
        <end position="73"/>
    </location>
</feature>
<keyword evidence="6 10" id="KW-0812">Transmembrane</keyword>
<accession>A0A6I6LSB4</accession>
<sequence>MKRLVFVVLILLALAGFVGWAIYQDAGYVLISYDRFRYESSFWIFIGLIACLWVLAMVVHWVIGLLQASGALVNPWSRRHHARRVAKASRSGLRELAEGQWGPALGHLRTAAEHDRQPLVHYLGAARAASELGEYEQSDELLRKARAREPEAGLAVGLTQAQLQIARGQYADARESLTTLHNDHPRHPYVLTLLQQLYVQLQDWPALCRLLPELRKHRVLPAGRLDELELLAWTAALEQVWQAQATQEDAQQALSQRWQTVPSKLRNEPLLVRAYADGLSRLGAQENAEEVLYAALKRQFDDRLVERYGRVRGREPARQLAHAEAWLKAHPDNAELLLALGRLSLRNEFWGKARDYLEASLRLDHRAETCAELARLLAQLGDNERSNRLFQEGLGLLDQPSSNRLQTLDSGAEERHAT</sequence>
<evidence type="ECO:0000256" key="2">
    <source>
        <dbReference type="ARBA" id="ARBA00004429"/>
    </source>
</evidence>
<evidence type="ECO:0000256" key="3">
    <source>
        <dbReference type="ARBA" id="ARBA00004744"/>
    </source>
</evidence>
<dbReference type="AlphaFoldDB" id="A0A6I6LSB4"/>
<comment type="pathway">
    <text evidence="3">Porphyrin-containing compound metabolism; protoheme biosynthesis.</text>
</comment>
<protein>
    <submittedName>
        <fullName evidence="12">Tetratricopeptide repeat protein</fullName>
    </submittedName>
</protein>
<evidence type="ECO:0000256" key="9">
    <source>
        <dbReference type="ARBA" id="ARBA00023244"/>
    </source>
</evidence>
<organism evidence="12 13">
    <name type="scientific">Stutzerimonas stutzeri</name>
    <name type="common">Pseudomonas stutzeri</name>
    <dbReference type="NCBI Taxonomy" id="316"/>
    <lineage>
        <taxon>Bacteria</taxon>
        <taxon>Pseudomonadati</taxon>
        <taxon>Pseudomonadota</taxon>
        <taxon>Gammaproteobacteria</taxon>
        <taxon>Pseudomonadales</taxon>
        <taxon>Pseudomonadaceae</taxon>
        <taxon>Stutzerimonas</taxon>
    </lineage>
</organism>
<dbReference type="GO" id="GO:0042168">
    <property type="term" value="P:heme metabolic process"/>
    <property type="evidence" value="ECO:0007669"/>
    <property type="project" value="InterPro"/>
</dbReference>
<evidence type="ECO:0000256" key="7">
    <source>
        <dbReference type="ARBA" id="ARBA00022989"/>
    </source>
</evidence>
<keyword evidence="8 10" id="KW-0472">Membrane</keyword>
<keyword evidence="9" id="KW-0627">Porphyrin biosynthesis</keyword>
<keyword evidence="4" id="KW-1003">Cell membrane</keyword>
<dbReference type="RefSeq" id="WP_158187183.1">
    <property type="nucleotide sequence ID" value="NZ_CP046902.1"/>
</dbReference>
<feature type="domain" description="HemY N-terminal" evidence="11">
    <location>
        <begin position="27"/>
        <end position="133"/>
    </location>
</feature>
<evidence type="ECO:0000313" key="12">
    <source>
        <dbReference type="EMBL" id="QGZ29602.1"/>
    </source>
</evidence>
<dbReference type="Proteomes" id="UP000438983">
    <property type="component" value="Chromosome"/>
</dbReference>
<name>A0A6I6LSB4_STUST</name>
<dbReference type="GO" id="GO:0006779">
    <property type="term" value="P:porphyrin-containing compound biosynthetic process"/>
    <property type="evidence" value="ECO:0007669"/>
    <property type="project" value="UniProtKB-KW"/>
</dbReference>
<dbReference type="UniPathway" id="UPA00252"/>
<dbReference type="NCBIfam" id="TIGR00540">
    <property type="entry name" value="TPR_hemY_coli"/>
    <property type="match status" value="1"/>
</dbReference>
<evidence type="ECO:0000256" key="10">
    <source>
        <dbReference type="SAM" id="Phobius"/>
    </source>
</evidence>
<evidence type="ECO:0000256" key="6">
    <source>
        <dbReference type="ARBA" id="ARBA00022692"/>
    </source>
</evidence>
<evidence type="ECO:0000259" key="11">
    <source>
        <dbReference type="Pfam" id="PF07219"/>
    </source>
</evidence>
<evidence type="ECO:0000256" key="4">
    <source>
        <dbReference type="ARBA" id="ARBA00022475"/>
    </source>
</evidence>
<dbReference type="OrthoDB" id="7053339at2"/>
<dbReference type="SUPFAM" id="SSF48452">
    <property type="entry name" value="TPR-like"/>
    <property type="match status" value="1"/>
</dbReference>
<keyword evidence="5" id="KW-0997">Cell inner membrane</keyword>
<gene>
    <name evidence="12" type="ORF">GQA94_05780</name>
</gene>
<keyword evidence="7 10" id="KW-1133">Transmembrane helix</keyword>
<evidence type="ECO:0000256" key="1">
    <source>
        <dbReference type="ARBA" id="ARBA00002962"/>
    </source>
</evidence>
<evidence type="ECO:0000313" key="13">
    <source>
        <dbReference type="Proteomes" id="UP000438983"/>
    </source>
</evidence>
<comment type="subcellular location">
    <subcellularLocation>
        <location evidence="2">Cell inner membrane</location>
        <topology evidence="2">Multi-pass membrane protein</topology>
    </subcellularLocation>
</comment>
<comment type="function">
    <text evidence="1">Involved in a late step of protoheme IX synthesis.</text>
</comment>
<dbReference type="InterPro" id="IPR010817">
    <property type="entry name" value="HemY_N"/>
</dbReference>
<dbReference type="Pfam" id="PF07219">
    <property type="entry name" value="HemY_N"/>
    <property type="match status" value="1"/>
</dbReference>
<dbReference type="InterPro" id="IPR011990">
    <property type="entry name" value="TPR-like_helical_dom_sf"/>
</dbReference>
<dbReference type="Gene3D" id="1.25.40.10">
    <property type="entry name" value="Tetratricopeptide repeat domain"/>
    <property type="match status" value="2"/>
</dbReference>
<dbReference type="EMBL" id="CP046902">
    <property type="protein sequence ID" value="QGZ29602.1"/>
    <property type="molecule type" value="Genomic_DNA"/>
</dbReference>
<evidence type="ECO:0000256" key="8">
    <source>
        <dbReference type="ARBA" id="ARBA00023136"/>
    </source>
</evidence>
<dbReference type="GO" id="GO:0005886">
    <property type="term" value="C:plasma membrane"/>
    <property type="evidence" value="ECO:0007669"/>
    <property type="project" value="UniProtKB-SubCell"/>
</dbReference>
<dbReference type="InterPro" id="IPR005254">
    <property type="entry name" value="Heme_biosyn_assoc_TPR_pro"/>
</dbReference>
<evidence type="ECO:0000256" key="5">
    <source>
        <dbReference type="ARBA" id="ARBA00022519"/>
    </source>
</evidence>